<dbReference type="GO" id="GO:0004497">
    <property type="term" value="F:monooxygenase activity"/>
    <property type="evidence" value="ECO:0007669"/>
    <property type="project" value="UniProtKB-KW"/>
</dbReference>
<proteinExistence type="inferred from homology"/>
<comment type="similarity">
    <text evidence="2 9">Belongs to the cytochrome P450 family.</text>
</comment>
<keyword evidence="5 9" id="KW-0560">Oxidoreductase</keyword>
<dbReference type="GO" id="GO:0005506">
    <property type="term" value="F:iron ion binding"/>
    <property type="evidence" value="ECO:0007669"/>
    <property type="project" value="InterPro"/>
</dbReference>
<dbReference type="AlphaFoldDB" id="A0AAN9V071"/>
<evidence type="ECO:0000256" key="5">
    <source>
        <dbReference type="ARBA" id="ARBA00023002"/>
    </source>
</evidence>
<comment type="cofactor">
    <cofactor evidence="1 8">
        <name>heme</name>
        <dbReference type="ChEBI" id="CHEBI:30413"/>
    </cofactor>
</comment>
<dbReference type="PANTHER" id="PTHR24305">
    <property type="entry name" value="CYTOCHROME P450"/>
    <property type="match status" value="1"/>
</dbReference>
<reference evidence="10 11" key="1">
    <citation type="submission" date="2024-02" db="EMBL/GenBank/DDBJ databases">
        <title>De novo assembly and annotation of 12 fungi associated with fruit tree decline syndrome in Ontario, Canada.</title>
        <authorList>
            <person name="Sulman M."/>
            <person name="Ellouze W."/>
            <person name="Ilyukhin E."/>
        </authorList>
    </citation>
    <scope>NUCLEOTIDE SEQUENCE [LARGE SCALE GENOMIC DNA]</scope>
    <source>
        <strain evidence="10 11">M11/M66-122</strain>
    </source>
</reference>
<evidence type="ECO:0000256" key="7">
    <source>
        <dbReference type="ARBA" id="ARBA00023033"/>
    </source>
</evidence>
<keyword evidence="7 9" id="KW-0503">Monooxygenase</keyword>
<keyword evidence="6 8" id="KW-0408">Iron</keyword>
<sequence length="364" mass="41201">MVGDQPGCPIIRISPYELHINDPSFYEKLYRQDGRWDKYDWCMKAFGAKSAMLHTVGHYSHKRRRAALNPFFSKVKVANSQFIIQGAVEKLCNRLRGFSATEVVPLGSAISALTRDVSAEFLFGMSFNHLDDEDFNSGILAMHQNGGKIWRVTKHQKMMKITKDIYANELKSANKVTTDDSHKKHTLVHEILRSDLPPADKTLEHLYDDVVTISSAGFETSAHVMRAVLYYVYKNPDILNRLREELAAASQKAIGSGEAELNLTALEQLPYLTGVLMEGLRLGMPVSSRLARVAPDRELVYDKWHIPPGTPVGMTMLLLNHNEDLYPDHKRFVPERWMGPTVRKNADKTFAPFNRGTRSCLGQQ</sequence>
<evidence type="ECO:0000256" key="6">
    <source>
        <dbReference type="ARBA" id="ARBA00023004"/>
    </source>
</evidence>
<evidence type="ECO:0000256" key="4">
    <source>
        <dbReference type="ARBA" id="ARBA00022723"/>
    </source>
</evidence>
<dbReference type="InterPro" id="IPR050121">
    <property type="entry name" value="Cytochrome_P450_monoxygenase"/>
</dbReference>
<dbReference type="Proteomes" id="UP001320420">
    <property type="component" value="Unassembled WGS sequence"/>
</dbReference>
<dbReference type="PRINTS" id="PR00463">
    <property type="entry name" value="EP450I"/>
</dbReference>
<dbReference type="InterPro" id="IPR002401">
    <property type="entry name" value="Cyt_P450_E_grp-I"/>
</dbReference>
<evidence type="ECO:0000313" key="10">
    <source>
        <dbReference type="EMBL" id="KAK7755515.1"/>
    </source>
</evidence>
<dbReference type="EMBL" id="JAKJXP020000012">
    <property type="protein sequence ID" value="KAK7755515.1"/>
    <property type="molecule type" value="Genomic_DNA"/>
</dbReference>
<protein>
    <recommendedName>
        <fullName evidence="12">Cytochrome P450</fullName>
    </recommendedName>
</protein>
<evidence type="ECO:0000313" key="11">
    <source>
        <dbReference type="Proteomes" id="UP001320420"/>
    </source>
</evidence>
<keyword evidence="3 8" id="KW-0349">Heme</keyword>
<evidence type="ECO:0000256" key="1">
    <source>
        <dbReference type="ARBA" id="ARBA00001971"/>
    </source>
</evidence>
<dbReference type="GO" id="GO:0016705">
    <property type="term" value="F:oxidoreductase activity, acting on paired donors, with incorporation or reduction of molecular oxygen"/>
    <property type="evidence" value="ECO:0007669"/>
    <property type="project" value="InterPro"/>
</dbReference>
<evidence type="ECO:0008006" key="12">
    <source>
        <dbReference type="Google" id="ProtNLM"/>
    </source>
</evidence>
<dbReference type="GO" id="GO:0020037">
    <property type="term" value="F:heme binding"/>
    <property type="evidence" value="ECO:0007669"/>
    <property type="project" value="InterPro"/>
</dbReference>
<keyword evidence="11" id="KW-1185">Reference proteome</keyword>
<evidence type="ECO:0000256" key="9">
    <source>
        <dbReference type="RuleBase" id="RU000461"/>
    </source>
</evidence>
<dbReference type="InterPro" id="IPR001128">
    <property type="entry name" value="Cyt_P450"/>
</dbReference>
<organism evidence="10 11">
    <name type="scientific">Diatrype stigma</name>
    <dbReference type="NCBI Taxonomy" id="117547"/>
    <lineage>
        <taxon>Eukaryota</taxon>
        <taxon>Fungi</taxon>
        <taxon>Dikarya</taxon>
        <taxon>Ascomycota</taxon>
        <taxon>Pezizomycotina</taxon>
        <taxon>Sordariomycetes</taxon>
        <taxon>Xylariomycetidae</taxon>
        <taxon>Xylariales</taxon>
        <taxon>Diatrypaceae</taxon>
        <taxon>Diatrype</taxon>
    </lineage>
</organism>
<comment type="caution">
    <text evidence="10">The sequence shown here is derived from an EMBL/GenBank/DDBJ whole genome shotgun (WGS) entry which is preliminary data.</text>
</comment>
<accession>A0AAN9V071</accession>
<name>A0AAN9V071_9PEZI</name>
<evidence type="ECO:0000256" key="8">
    <source>
        <dbReference type="PIRSR" id="PIRSR602401-1"/>
    </source>
</evidence>
<dbReference type="InterPro" id="IPR017972">
    <property type="entry name" value="Cyt_P450_CS"/>
</dbReference>
<dbReference type="PANTHER" id="PTHR24305:SF157">
    <property type="entry name" value="N-ACETYLTRYPTOPHAN 6-HYDROXYLASE IVOC-RELATED"/>
    <property type="match status" value="1"/>
</dbReference>
<dbReference type="CDD" id="cd11062">
    <property type="entry name" value="CYP58-like"/>
    <property type="match status" value="1"/>
</dbReference>
<dbReference type="Pfam" id="PF00067">
    <property type="entry name" value="p450"/>
    <property type="match status" value="1"/>
</dbReference>
<feature type="binding site" description="axial binding residue" evidence="8">
    <location>
        <position position="360"/>
    </location>
    <ligand>
        <name>heme</name>
        <dbReference type="ChEBI" id="CHEBI:30413"/>
    </ligand>
    <ligandPart>
        <name>Fe</name>
        <dbReference type="ChEBI" id="CHEBI:18248"/>
    </ligandPart>
</feature>
<dbReference type="Gene3D" id="1.10.630.10">
    <property type="entry name" value="Cytochrome P450"/>
    <property type="match status" value="1"/>
</dbReference>
<dbReference type="PROSITE" id="PS00086">
    <property type="entry name" value="CYTOCHROME_P450"/>
    <property type="match status" value="1"/>
</dbReference>
<dbReference type="SUPFAM" id="SSF48264">
    <property type="entry name" value="Cytochrome P450"/>
    <property type="match status" value="1"/>
</dbReference>
<keyword evidence="4 8" id="KW-0479">Metal-binding</keyword>
<evidence type="ECO:0000256" key="2">
    <source>
        <dbReference type="ARBA" id="ARBA00010617"/>
    </source>
</evidence>
<dbReference type="InterPro" id="IPR036396">
    <property type="entry name" value="Cyt_P450_sf"/>
</dbReference>
<gene>
    <name evidence="10" type="ORF">SLS62_002447</name>
</gene>
<evidence type="ECO:0000256" key="3">
    <source>
        <dbReference type="ARBA" id="ARBA00022617"/>
    </source>
</evidence>